<dbReference type="InterPro" id="IPR036271">
    <property type="entry name" value="Tet_transcr_reg_TetR-rel_C_sf"/>
</dbReference>
<protein>
    <submittedName>
        <fullName evidence="6">TetR/AcrR family transcriptional regulator</fullName>
    </submittedName>
</protein>
<sequence>MDEATARERVVSTADRLFYTRGVQAVGMDAVRTESGVSLKRIYGLFPSKDDLVLAVLRHRTERWNAGIAGALAGAGTPRERLLAVFDFLAGWFREDDFRGCAFINVFGELGGGSDRVAEAVREQKASFRRHVAELVREAGGPDHLAPQLVLLAEGAQTTAAISGDPGTAAHARAAADTLIRCALGDAGDAEGTTEA</sequence>
<dbReference type="Proteomes" id="UP001500058">
    <property type="component" value="Unassembled WGS sequence"/>
</dbReference>
<evidence type="ECO:0000256" key="3">
    <source>
        <dbReference type="ARBA" id="ARBA00023163"/>
    </source>
</evidence>
<keyword evidence="1" id="KW-0805">Transcription regulation</keyword>
<gene>
    <name evidence="6" type="ORF">GCM10010420_03680</name>
</gene>
<keyword evidence="3" id="KW-0804">Transcription</keyword>
<dbReference type="InterPro" id="IPR011075">
    <property type="entry name" value="TetR_C"/>
</dbReference>
<evidence type="ECO:0000256" key="1">
    <source>
        <dbReference type="ARBA" id="ARBA00023015"/>
    </source>
</evidence>
<name>A0ABN3HNN4_9ACTN</name>
<dbReference type="SUPFAM" id="SSF46689">
    <property type="entry name" value="Homeodomain-like"/>
    <property type="match status" value="1"/>
</dbReference>
<dbReference type="PROSITE" id="PS50977">
    <property type="entry name" value="HTH_TETR_2"/>
    <property type="match status" value="1"/>
</dbReference>
<dbReference type="Pfam" id="PF00440">
    <property type="entry name" value="TetR_N"/>
    <property type="match status" value="1"/>
</dbReference>
<evidence type="ECO:0000256" key="4">
    <source>
        <dbReference type="PROSITE-ProRule" id="PRU00335"/>
    </source>
</evidence>
<keyword evidence="7" id="KW-1185">Reference proteome</keyword>
<dbReference type="InterPro" id="IPR009057">
    <property type="entry name" value="Homeodomain-like_sf"/>
</dbReference>
<reference evidence="6 7" key="1">
    <citation type="journal article" date="2019" name="Int. J. Syst. Evol. Microbiol.">
        <title>The Global Catalogue of Microorganisms (GCM) 10K type strain sequencing project: providing services to taxonomists for standard genome sequencing and annotation.</title>
        <authorList>
            <consortium name="The Broad Institute Genomics Platform"/>
            <consortium name="The Broad Institute Genome Sequencing Center for Infectious Disease"/>
            <person name="Wu L."/>
            <person name="Ma J."/>
        </authorList>
    </citation>
    <scope>NUCLEOTIDE SEQUENCE [LARGE SCALE GENOMIC DNA]</scope>
    <source>
        <strain evidence="6 7">JCM 6921</strain>
    </source>
</reference>
<dbReference type="RefSeq" id="WP_344628983.1">
    <property type="nucleotide sequence ID" value="NZ_BAAATJ010000001.1"/>
</dbReference>
<dbReference type="SUPFAM" id="SSF48498">
    <property type="entry name" value="Tetracyclin repressor-like, C-terminal domain"/>
    <property type="match status" value="1"/>
</dbReference>
<evidence type="ECO:0000313" key="6">
    <source>
        <dbReference type="EMBL" id="GAA2384660.1"/>
    </source>
</evidence>
<evidence type="ECO:0000313" key="7">
    <source>
        <dbReference type="Proteomes" id="UP001500058"/>
    </source>
</evidence>
<dbReference type="Pfam" id="PF16925">
    <property type="entry name" value="TetR_C_13"/>
    <property type="match status" value="1"/>
</dbReference>
<keyword evidence="2 4" id="KW-0238">DNA-binding</keyword>
<organism evidence="6 7">
    <name type="scientific">Streptomyces glaucosporus</name>
    <dbReference type="NCBI Taxonomy" id="284044"/>
    <lineage>
        <taxon>Bacteria</taxon>
        <taxon>Bacillati</taxon>
        <taxon>Actinomycetota</taxon>
        <taxon>Actinomycetes</taxon>
        <taxon>Kitasatosporales</taxon>
        <taxon>Streptomycetaceae</taxon>
        <taxon>Streptomyces</taxon>
    </lineage>
</organism>
<dbReference type="Gene3D" id="1.10.357.10">
    <property type="entry name" value="Tetracycline Repressor, domain 2"/>
    <property type="match status" value="1"/>
</dbReference>
<dbReference type="EMBL" id="BAAATJ010000001">
    <property type="protein sequence ID" value="GAA2384660.1"/>
    <property type="molecule type" value="Genomic_DNA"/>
</dbReference>
<feature type="DNA-binding region" description="H-T-H motif" evidence="4">
    <location>
        <begin position="27"/>
        <end position="46"/>
    </location>
</feature>
<dbReference type="PANTHER" id="PTHR47506">
    <property type="entry name" value="TRANSCRIPTIONAL REGULATORY PROTEIN"/>
    <property type="match status" value="1"/>
</dbReference>
<accession>A0ABN3HNN4</accession>
<proteinExistence type="predicted"/>
<dbReference type="InterPro" id="IPR001647">
    <property type="entry name" value="HTH_TetR"/>
</dbReference>
<evidence type="ECO:0000256" key="2">
    <source>
        <dbReference type="ARBA" id="ARBA00023125"/>
    </source>
</evidence>
<dbReference type="PANTHER" id="PTHR47506:SF6">
    <property type="entry name" value="HTH-TYPE TRANSCRIPTIONAL REPRESSOR NEMR"/>
    <property type="match status" value="1"/>
</dbReference>
<comment type="caution">
    <text evidence="6">The sequence shown here is derived from an EMBL/GenBank/DDBJ whole genome shotgun (WGS) entry which is preliminary data.</text>
</comment>
<feature type="domain" description="HTH tetR-type" evidence="5">
    <location>
        <begin position="4"/>
        <end position="64"/>
    </location>
</feature>
<evidence type="ECO:0000259" key="5">
    <source>
        <dbReference type="PROSITE" id="PS50977"/>
    </source>
</evidence>